<evidence type="ECO:0000313" key="4">
    <source>
        <dbReference type="EMBL" id="MBI4725846.1"/>
    </source>
</evidence>
<comment type="similarity">
    <text evidence="1">Belongs to the bacterial solute-binding protein 9 family.</text>
</comment>
<dbReference type="SUPFAM" id="SSF53807">
    <property type="entry name" value="Helical backbone' metal receptor"/>
    <property type="match status" value="1"/>
</dbReference>
<evidence type="ECO:0000256" key="3">
    <source>
        <dbReference type="ARBA" id="ARBA00022729"/>
    </source>
</evidence>
<dbReference type="Gene3D" id="3.40.50.1980">
    <property type="entry name" value="Nitrogenase molybdenum iron protein domain"/>
    <property type="match status" value="2"/>
</dbReference>
<organism evidence="4 5">
    <name type="scientific">candidate division TA06 bacterium</name>
    <dbReference type="NCBI Taxonomy" id="2250710"/>
    <lineage>
        <taxon>Bacteria</taxon>
        <taxon>Bacteria division TA06</taxon>
    </lineage>
</organism>
<dbReference type="GO" id="GO:0030001">
    <property type="term" value="P:metal ion transport"/>
    <property type="evidence" value="ECO:0007669"/>
    <property type="project" value="InterPro"/>
</dbReference>
<evidence type="ECO:0000256" key="2">
    <source>
        <dbReference type="ARBA" id="ARBA00022448"/>
    </source>
</evidence>
<evidence type="ECO:0000313" key="5">
    <source>
        <dbReference type="Proteomes" id="UP000736328"/>
    </source>
</evidence>
<accession>A0A933I7C3</accession>
<reference evidence="4" key="1">
    <citation type="submission" date="2020-07" db="EMBL/GenBank/DDBJ databases">
        <title>Huge and variable diversity of episymbiotic CPR bacteria and DPANN archaea in groundwater ecosystems.</title>
        <authorList>
            <person name="He C.Y."/>
            <person name="Keren R."/>
            <person name="Whittaker M."/>
            <person name="Farag I.F."/>
            <person name="Doudna J."/>
            <person name="Cate J.H.D."/>
            <person name="Banfield J.F."/>
        </authorList>
    </citation>
    <scope>NUCLEOTIDE SEQUENCE</scope>
    <source>
        <strain evidence="4">NC_groundwater_1520_Pr4_B-0.1um_53_5</strain>
    </source>
</reference>
<dbReference type="PROSITE" id="PS51257">
    <property type="entry name" value="PROKAR_LIPOPROTEIN"/>
    <property type="match status" value="1"/>
</dbReference>
<dbReference type="Proteomes" id="UP000736328">
    <property type="component" value="Unassembled WGS sequence"/>
</dbReference>
<protein>
    <submittedName>
        <fullName evidence="4">Zinc ABC transporter substrate-binding protein</fullName>
    </submittedName>
</protein>
<dbReference type="EMBL" id="JACQXR010000012">
    <property type="protein sequence ID" value="MBI4725846.1"/>
    <property type="molecule type" value="Genomic_DNA"/>
</dbReference>
<gene>
    <name evidence="4" type="ORF">HY768_01240</name>
</gene>
<dbReference type="InterPro" id="IPR006127">
    <property type="entry name" value="ZnuA-like"/>
</dbReference>
<dbReference type="AlphaFoldDB" id="A0A933I7C3"/>
<comment type="caution">
    <text evidence="4">The sequence shown here is derived from an EMBL/GenBank/DDBJ whole genome shotgun (WGS) entry which is preliminary data.</text>
</comment>
<sequence>MRTWILSLLSAGLFLTGCAKKEEAARLTVVTSFYPMYLMTANIVKDVPGVKLVNMAPPFSGCLHDYQMTPQDMKTLSQADVLVINGAGMESFLDDAIRQNPKLTMIDASQGIDLIVYQGTPNPHIFASVSGAMSQVRNIATGLGNVDPEHTGYYRNNAGSYLARLDSLRNRMHLALKGVKNRNIITFHEAFPYFAREFGLNIVAVIEREPGSEPSAGELAQTIEIVRNNKVKALFAEPQYPAKSAQMIAKETRAKVYILDPVVTGPMDDQDYYITAMERNLTALQEALR</sequence>
<dbReference type="PANTHER" id="PTHR42953:SF3">
    <property type="entry name" value="HIGH-AFFINITY ZINC UPTAKE SYSTEM PROTEIN ZNUA"/>
    <property type="match status" value="1"/>
</dbReference>
<dbReference type="PANTHER" id="PTHR42953">
    <property type="entry name" value="HIGH-AFFINITY ZINC UPTAKE SYSTEM PROTEIN ZNUA-RELATED"/>
    <property type="match status" value="1"/>
</dbReference>
<name>A0A933I7C3_UNCT6</name>
<dbReference type="InterPro" id="IPR050492">
    <property type="entry name" value="Bact_metal-bind_prot9"/>
</dbReference>
<dbReference type="Pfam" id="PF01297">
    <property type="entry name" value="ZnuA"/>
    <property type="match status" value="1"/>
</dbReference>
<proteinExistence type="inferred from homology"/>
<keyword evidence="2" id="KW-0813">Transport</keyword>
<evidence type="ECO:0000256" key="1">
    <source>
        <dbReference type="ARBA" id="ARBA00011028"/>
    </source>
</evidence>
<dbReference type="GO" id="GO:0046872">
    <property type="term" value="F:metal ion binding"/>
    <property type="evidence" value="ECO:0007669"/>
    <property type="project" value="InterPro"/>
</dbReference>
<keyword evidence="3" id="KW-0732">Signal</keyword>